<evidence type="ECO:0000313" key="12">
    <source>
        <dbReference type="Proteomes" id="UP000700334"/>
    </source>
</evidence>
<dbReference type="GO" id="GO:0012505">
    <property type="term" value="C:endomembrane system"/>
    <property type="evidence" value="ECO:0007669"/>
    <property type="project" value="UniProtKB-SubCell"/>
</dbReference>
<dbReference type="PROSITE" id="PS01285">
    <property type="entry name" value="FA58C_1"/>
    <property type="match status" value="2"/>
</dbReference>
<evidence type="ECO:0000259" key="10">
    <source>
        <dbReference type="PROSITE" id="PS50026"/>
    </source>
</evidence>
<feature type="disulfide bond" evidence="7">
    <location>
        <begin position="304"/>
        <end position="313"/>
    </location>
</feature>
<dbReference type="SUPFAM" id="SSF57196">
    <property type="entry name" value="EGF/Laminin"/>
    <property type="match status" value="2"/>
</dbReference>
<dbReference type="InterPro" id="IPR000421">
    <property type="entry name" value="FA58C"/>
</dbReference>
<keyword evidence="12" id="KW-1185">Reference proteome</keyword>
<organism evidence="11 12">
    <name type="scientific">Galemys pyrenaicus</name>
    <name type="common">Iberian desman</name>
    <name type="synonym">Pyrenean desman</name>
    <dbReference type="NCBI Taxonomy" id="202257"/>
    <lineage>
        <taxon>Eukaryota</taxon>
        <taxon>Metazoa</taxon>
        <taxon>Chordata</taxon>
        <taxon>Craniata</taxon>
        <taxon>Vertebrata</taxon>
        <taxon>Euteleostomi</taxon>
        <taxon>Mammalia</taxon>
        <taxon>Eutheria</taxon>
        <taxon>Laurasiatheria</taxon>
        <taxon>Eulipotyphla</taxon>
        <taxon>Talpidae</taxon>
        <taxon>Galemys</taxon>
    </lineage>
</organism>
<keyword evidence="6 7" id="KW-1015">Disulfide bond</keyword>
<evidence type="ECO:0000256" key="4">
    <source>
        <dbReference type="ARBA" id="ARBA00022889"/>
    </source>
</evidence>
<feature type="region of interest" description="Disordered" evidence="8">
    <location>
        <begin position="138"/>
        <end position="181"/>
    </location>
</feature>
<gene>
    <name evidence="11" type="ORF">J0S82_016054</name>
</gene>
<dbReference type="PANTHER" id="PTHR46806">
    <property type="entry name" value="F5/8 TYPE C DOMAIN-CONTAINING PROTEIN"/>
    <property type="match status" value="1"/>
</dbReference>
<feature type="domain" description="F5/8 type C" evidence="9">
    <location>
        <begin position="362"/>
        <end position="518"/>
    </location>
</feature>
<dbReference type="FunFam" id="2.60.120.260:FF:000002">
    <property type="entry name" value="Coagulation factor VIII"/>
    <property type="match status" value="2"/>
</dbReference>
<dbReference type="PANTHER" id="PTHR46806:SF5">
    <property type="entry name" value="F5_8 TYPE C DOMAIN-CONTAINING PROTEIN"/>
    <property type="match status" value="1"/>
</dbReference>
<evidence type="ECO:0000256" key="2">
    <source>
        <dbReference type="ARBA" id="ARBA00004613"/>
    </source>
</evidence>
<feature type="disulfide bond" evidence="7">
    <location>
        <begin position="349"/>
        <end position="358"/>
    </location>
</feature>
<feature type="compositionally biased region" description="Basic and acidic residues" evidence="8">
    <location>
        <begin position="138"/>
        <end position="150"/>
    </location>
</feature>
<keyword evidence="3" id="KW-0964">Secreted</keyword>
<dbReference type="GO" id="GO:0005886">
    <property type="term" value="C:plasma membrane"/>
    <property type="evidence" value="ECO:0007669"/>
    <property type="project" value="TreeGrafter"/>
</dbReference>
<reference evidence="11" key="1">
    <citation type="journal article" date="2021" name="Evol. Appl.">
        <title>The genome of the Pyrenean desman and the effects of bottlenecks and inbreeding on the genomic landscape of an endangered species.</title>
        <authorList>
            <person name="Escoda L."/>
            <person name="Castresana J."/>
        </authorList>
    </citation>
    <scope>NUCLEOTIDE SEQUENCE</scope>
    <source>
        <strain evidence="11">IBE-C5619</strain>
    </source>
</reference>
<dbReference type="EMBL" id="JAGFMF010011680">
    <property type="protein sequence ID" value="KAG8516320.1"/>
    <property type="molecule type" value="Genomic_DNA"/>
</dbReference>
<feature type="region of interest" description="Disordered" evidence="8">
    <location>
        <begin position="62"/>
        <end position="94"/>
    </location>
</feature>
<dbReference type="PROSITE" id="PS50026">
    <property type="entry name" value="EGF_3"/>
    <property type="match status" value="2"/>
</dbReference>
<evidence type="ECO:0000256" key="6">
    <source>
        <dbReference type="ARBA" id="ARBA00023157"/>
    </source>
</evidence>
<evidence type="ECO:0000256" key="1">
    <source>
        <dbReference type="ARBA" id="ARBA00004184"/>
    </source>
</evidence>
<evidence type="ECO:0000256" key="7">
    <source>
        <dbReference type="PROSITE-ProRule" id="PRU00076"/>
    </source>
</evidence>
<dbReference type="CDD" id="cd00054">
    <property type="entry name" value="EGF_CA"/>
    <property type="match status" value="2"/>
</dbReference>
<evidence type="ECO:0000259" key="9">
    <source>
        <dbReference type="PROSITE" id="PS50022"/>
    </source>
</evidence>
<feature type="domain" description="EGF-like" evidence="10">
    <location>
        <begin position="276"/>
        <end position="314"/>
    </location>
</feature>
<dbReference type="InterPro" id="IPR000742">
    <property type="entry name" value="EGF"/>
</dbReference>
<dbReference type="SMART" id="SM00231">
    <property type="entry name" value="FA58C"/>
    <property type="match status" value="2"/>
</dbReference>
<dbReference type="GO" id="GO:0038023">
    <property type="term" value="F:signaling receptor activity"/>
    <property type="evidence" value="ECO:0007669"/>
    <property type="project" value="TreeGrafter"/>
</dbReference>
<dbReference type="Proteomes" id="UP000700334">
    <property type="component" value="Unassembled WGS sequence"/>
</dbReference>
<sequence length="680" mass="74401">MSVKAECLWLIGRPLRSSLAGSLLTSFRELIPKRELAATSVSGASASSRTGSPESLRRLQRQLHASSGSDRALAAPRGRCSVTRSGSERAGGWTDGQVVATERRARHGRFLFRSGLRLLELGAVRPLPWLPLTAWESGNERHSLSEEGRARSAGSRPGACPSTAEGLAQLPGQGRADRADRAPVPGALERGRAALTAPTARLCLGPWSAEPSSVTEQEESAPRDQSRLRRCARSRSMPGPSLLTALCGALLCAPGLLAFSVFTDWLRTTLSQAAIAGDFCDSSQCLNGGTCLLSQDRPPFYCLCPRGFTGLICNETEQGPCSLNPCHNNGECQVVENRGDVFADYFCKCPHGYTGTHCETICAMPLGMESGAISDRQITASSMHLGFMGLQRWAPELARLHRTGIVNAWTASNYDRNPWIQVNLLRKFRVTGVVTQGASRAGSAEYLKSFKVAYSDSGHRFQFVKSSDGLTDKIFFGNMDNNGLKVNLFDTPLEVQFVRLLPIICHRACTVRFELIGCELNGCAEPLGMKDNTIPDKQITASSVYRTWGLSAFSWYPFYARLDRQGKFNAWTAQSNSASEWLQIDLGSQKRVSGIITQGARDFGHIQYVAAYKVAYSDNGVNWVEYSDRGAVDSKIFAGNLDNNSHKKNVFDSPFLARFVRILPVAWHNRITLRVELLGC</sequence>
<dbReference type="SUPFAM" id="SSF49785">
    <property type="entry name" value="Galactose-binding domain-like"/>
    <property type="match status" value="2"/>
</dbReference>
<dbReference type="AlphaFoldDB" id="A0A8J6DQR1"/>
<dbReference type="InterPro" id="IPR008979">
    <property type="entry name" value="Galactose-bd-like_sf"/>
</dbReference>
<comment type="caution">
    <text evidence="11">The sequence shown here is derived from an EMBL/GenBank/DDBJ whole genome shotgun (WGS) entry which is preliminary data.</text>
</comment>
<dbReference type="PROSITE" id="PS00022">
    <property type="entry name" value="EGF_1"/>
    <property type="match status" value="2"/>
</dbReference>
<comment type="caution">
    <text evidence="7">Lacks conserved residue(s) required for the propagation of feature annotation.</text>
</comment>
<evidence type="ECO:0000313" key="11">
    <source>
        <dbReference type="EMBL" id="KAG8516320.1"/>
    </source>
</evidence>
<evidence type="ECO:0000256" key="3">
    <source>
        <dbReference type="ARBA" id="ARBA00022525"/>
    </source>
</evidence>
<protein>
    <submittedName>
        <fullName evidence="11">Lactadherin</fullName>
    </submittedName>
</protein>
<dbReference type="Pfam" id="PF00754">
    <property type="entry name" value="F5_F8_type_C"/>
    <property type="match status" value="2"/>
</dbReference>
<dbReference type="CDD" id="cd00057">
    <property type="entry name" value="FA58C"/>
    <property type="match status" value="2"/>
</dbReference>
<keyword evidence="7" id="KW-0245">EGF-like domain</keyword>
<feature type="domain" description="EGF-like" evidence="10">
    <location>
        <begin position="317"/>
        <end position="359"/>
    </location>
</feature>
<evidence type="ECO:0000256" key="5">
    <source>
        <dbReference type="ARBA" id="ARBA00023136"/>
    </source>
</evidence>
<comment type="subcellular location">
    <subcellularLocation>
        <location evidence="1">Endomembrane system</location>
        <topology evidence="1">Peripheral membrane protein</topology>
    </subcellularLocation>
    <subcellularLocation>
        <location evidence="2">Secreted</location>
    </subcellularLocation>
</comment>
<dbReference type="InterPro" id="IPR050633">
    <property type="entry name" value="Neuropilin_MCO_CoagFactor"/>
</dbReference>
<dbReference type="PROSITE" id="PS01186">
    <property type="entry name" value="EGF_2"/>
    <property type="match status" value="1"/>
</dbReference>
<dbReference type="Gene3D" id="2.60.120.260">
    <property type="entry name" value="Galactose-binding domain-like"/>
    <property type="match status" value="2"/>
</dbReference>
<dbReference type="OrthoDB" id="2121828at2759"/>
<dbReference type="GO" id="GO:0007155">
    <property type="term" value="P:cell adhesion"/>
    <property type="evidence" value="ECO:0007669"/>
    <property type="project" value="UniProtKB-KW"/>
</dbReference>
<dbReference type="PROSITE" id="PS01286">
    <property type="entry name" value="FA58C_2"/>
    <property type="match status" value="1"/>
</dbReference>
<feature type="region of interest" description="Disordered" evidence="8">
    <location>
        <begin position="206"/>
        <end position="228"/>
    </location>
</feature>
<accession>A0A8J6DQR1</accession>
<dbReference type="PROSITE" id="PS50022">
    <property type="entry name" value="FA58C_3"/>
    <property type="match status" value="2"/>
</dbReference>
<dbReference type="Pfam" id="PF00008">
    <property type="entry name" value="EGF"/>
    <property type="match status" value="2"/>
</dbReference>
<feature type="disulfide bond" evidence="7">
    <location>
        <begin position="285"/>
        <end position="302"/>
    </location>
</feature>
<keyword evidence="4" id="KW-0130">Cell adhesion</keyword>
<dbReference type="GO" id="GO:0005576">
    <property type="term" value="C:extracellular region"/>
    <property type="evidence" value="ECO:0007669"/>
    <property type="project" value="UniProtKB-SubCell"/>
</dbReference>
<keyword evidence="5" id="KW-0472">Membrane</keyword>
<dbReference type="Gene3D" id="2.10.25.10">
    <property type="entry name" value="Laminin"/>
    <property type="match status" value="2"/>
</dbReference>
<proteinExistence type="predicted"/>
<feature type="domain" description="F5/8 type C" evidence="9">
    <location>
        <begin position="523"/>
        <end position="680"/>
    </location>
</feature>
<name>A0A8J6DQR1_GALPY</name>
<evidence type="ECO:0000256" key="8">
    <source>
        <dbReference type="SAM" id="MobiDB-lite"/>
    </source>
</evidence>
<dbReference type="SMART" id="SM00181">
    <property type="entry name" value="EGF"/>
    <property type="match status" value="2"/>
</dbReference>